<accession>A0A2A9NB26</accession>
<evidence type="ECO:0000313" key="3">
    <source>
        <dbReference type="Proteomes" id="UP000242287"/>
    </source>
</evidence>
<gene>
    <name evidence="2" type="ORF">AMATHDRAFT_9209</name>
</gene>
<evidence type="ECO:0000313" key="2">
    <source>
        <dbReference type="EMBL" id="PFH45451.1"/>
    </source>
</evidence>
<keyword evidence="1" id="KW-0472">Membrane</keyword>
<keyword evidence="1" id="KW-1133">Transmembrane helix</keyword>
<evidence type="ECO:0000256" key="1">
    <source>
        <dbReference type="SAM" id="Phobius"/>
    </source>
</evidence>
<dbReference type="EMBL" id="KZ302379">
    <property type="protein sequence ID" value="PFH45451.1"/>
    <property type="molecule type" value="Genomic_DNA"/>
</dbReference>
<keyword evidence="3" id="KW-1185">Reference proteome</keyword>
<feature type="transmembrane region" description="Helical" evidence="1">
    <location>
        <begin position="42"/>
        <end position="58"/>
    </location>
</feature>
<dbReference type="Proteomes" id="UP000242287">
    <property type="component" value="Unassembled WGS sequence"/>
</dbReference>
<organism evidence="2 3">
    <name type="scientific">Amanita thiersii Skay4041</name>
    <dbReference type="NCBI Taxonomy" id="703135"/>
    <lineage>
        <taxon>Eukaryota</taxon>
        <taxon>Fungi</taxon>
        <taxon>Dikarya</taxon>
        <taxon>Basidiomycota</taxon>
        <taxon>Agaricomycotina</taxon>
        <taxon>Agaricomycetes</taxon>
        <taxon>Agaricomycetidae</taxon>
        <taxon>Agaricales</taxon>
        <taxon>Pluteineae</taxon>
        <taxon>Amanitaceae</taxon>
        <taxon>Amanita</taxon>
    </lineage>
</organism>
<proteinExistence type="predicted"/>
<dbReference type="AlphaFoldDB" id="A0A2A9NB26"/>
<keyword evidence="1" id="KW-0812">Transmembrane</keyword>
<sequence length="249" mass="28622">MSSPASSLFLLYSGILLLFVLNNTFPIQWPPLLLPILDSPTTIITLVALSIPFLIALYQTNNKQIDPPSTPDLTELLVMWHHPIWAFRRLKAKFYRFSSQFQTLVKHTPCSIRTIEIHIHELQTLVQTMAVRQGEILEKANIWQMNQEVINELCASADTTNQWLEQQIQLLHQEVTTLNTMTSQLAPPPVIPIPPVSPQAVPLPSPRYQPFQAWDDDRINWENLEWKEDKYCGQLARLIFKGQALAFTM</sequence>
<name>A0A2A9NB26_9AGAR</name>
<protein>
    <submittedName>
        <fullName evidence="2">Uncharacterized protein</fullName>
    </submittedName>
</protein>
<reference evidence="2 3" key="1">
    <citation type="submission" date="2014-02" db="EMBL/GenBank/DDBJ databases">
        <title>Transposable element dynamics among asymbiotic and ectomycorrhizal Amanita fungi.</title>
        <authorList>
            <consortium name="DOE Joint Genome Institute"/>
            <person name="Hess J."/>
            <person name="Skrede I."/>
            <person name="Wolfe B."/>
            <person name="LaButti K."/>
            <person name="Ohm R.A."/>
            <person name="Grigoriev I.V."/>
            <person name="Pringle A."/>
        </authorList>
    </citation>
    <scope>NUCLEOTIDE SEQUENCE [LARGE SCALE GENOMIC DNA]</scope>
    <source>
        <strain evidence="2 3">SKay4041</strain>
    </source>
</reference>